<keyword evidence="1" id="KW-1133">Transmembrane helix</keyword>
<evidence type="ECO:0000313" key="3">
    <source>
        <dbReference type="Proteomes" id="UP000030170"/>
    </source>
</evidence>
<dbReference type="EMBL" id="JJML01000022">
    <property type="protein sequence ID" value="KGF72624.1"/>
    <property type="molecule type" value="Genomic_DNA"/>
</dbReference>
<dbReference type="Proteomes" id="UP000030170">
    <property type="component" value="Unassembled WGS sequence"/>
</dbReference>
<gene>
    <name evidence="2" type="ORF">DO97_07170</name>
</gene>
<dbReference type="AlphaFoldDB" id="A0A098TJZ5"/>
<keyword evidence="3" id="KW-1185">Reference proteome</keyword>
<feature type="transmembrane region" description="Helical" evidence="1">
    <location>
        <begin position="6"/>
        <end position="27"/>
    </location>
</feature>
<name>A0A098TJZ5_9CYAN</name>
<comment type="caution">
    <text evidence="2">The sequence shown here is derived from an EMBL/GenBank/DDBJ whole genome shotgun (WGS) entry which is preliminary data.</text>
</comment>
<evidence type="ECO:0000256" key="1">
    <source>
        <dbReference type="SAM" id="Phobius"/>
    </source>
</evidence>
<organism evidence="2 3">
    <name type="scientific">Neosynechococcus sphagnicola sy1</name>
    <dbReference type="NCBI Taxonomy" id="1497020"/>
    <lineage>
        <taxon>Bacteria</taxon>
        <taxon>Bacillati</taxon>
        <taxon>Cyanobacteriota</taxon>
        <taxon>Cyanophyceae</taxon>
        <taxon>Neosynechococcales</taxon>
        <taxon>Neosynechococcaceae</taxon>
        <taxon>Neosynechococcus</taxon>
    </lineage>
</organism>
<keyword evidence="1" id="KW-0472">Membrane</keyword>
<accession>A0A098TJZ5</accession>
<evidence type="ECO:0000313" key="2">
    <source>
        <dbReference type="EMBL" id="KGF72624.1"/>
    </source>
</evidence>
<reference evidence="2 3" key="1">
    <citation type="journal article" date="2014" name="Mol. Ecol.">
        <title>Evolution of Synechococcus.</title>
        <authorList>
            <person name="Dvorak P."/>
            <person name="Casamatta D."/>
            <person name="Hasler P."/>
            <person name="Poulickova A."/>
            <person name="Ondrej V."/>
            <person name="Sanges R."/>
        </authorList>
    </citation>
    <scope>NUCLEOTIDE SEQUENCE [LARGE SCALE GENOMIC DNA]</scope>
    <source>
        <strain evidence="2 3">CAUP A 1101</strain>
    </source>
</reference>
<dbReference type="RefSeq" id="WP_162182982.1">
    <property type="nucleotide sequence ID" value="NZ_JJML01000022.1"/>
</dbReference>
<keyword evidence="1" id="KW-0812">Transmembrane</keyword>
<sequence length="65" mass="6890">MKPSRLQIIVLAIAAGIGSAALSFVVYQRFQGPQAASTPTVATLSPPDPLWMQSAPWDGLNPKVK</sequence>
<protein>
    <submittedName>
        <fullName evidence="2">Uncharacterized protein</fullName>
    </submittedName>
</protein>
<proteinExistence type="predicted"/>